<gene>
    <name evidence="2" type="ORF">BN587_02194</name>
</gene>
<comment type="caution">
    <text evidence="2">The sequence shown here is derived from an EMBL/GenBank/DDBJ whole genome shotgun (WGS) entry which is preliminary data.</text>
</comment>
<dbReference type="AlphaFoldDB" id="R6WV70"/>
<proteinExistence type="predicted"/>
<dbReference type="Proteomes" id="UP000014937">
    <property type="component" value="Unassembled WGS sequence"/>
</dbReference>
<keyword evidence="1" id="KW-0732">Signal</keyword>
<organism evidence="2">
    <name type="scientific">Phascolarctobacterium succinatutens CAG:287</name>
    <dbReference type="NCBI Taxonomy" id="1263101"/>
    <lineage>
        <taxon>Bacteria</taxon>
        <taxon>Bacillati</taxon>
        <taxon>Bacillota</taxon>
        <taxon>Negativicutes</taxon>
        <taxon>Acidaminococcales</taxon>
        <taxon>Acidaminococcaceae</taxon>
        <taxon>Phascolarctobacterium</taxon>
    </lineage>
</organism>
<name>R6WV70_9FIRM</name>
<sequence length="368" mass="42560">MLKKFLAVALLACVALNGIAQAEESATEKEKIQILDLYHINPDKTNISMQQYKNEEYGFSFAVPEKDYKEYQSKNKNILYSFRGDGRVFLVDCRPFILKAKDLKKLNTKFFYEKLANLEAKGYKILLKEQLSIAKYPAMRFSYYLPEKELAIFDDYIIITPNGTYKFSYVGNRFIYPIDEKLFLPKIIQSVKITPLSDDIYRRPFTTKTLKDYPASFTTPANCILMPIKNDPHHTFAYSNGYFFVSPMIVNITDKAELSFYPNSFANLSDKDKETLAAKEAARIQKKVEARQKENPKYKLDNIKAQFITIGGENCLNVSFDLSSSTEMDYIFVRDGKFISFDYQYPFDDAKRQKAAVVKSAKSIRFNQ</sequence>
<protein>
    <submittedName>
        <fullName evidence="2">Uncharacterized protein</fullName>
    </submittedName>
</protein>
<dbReference type="EMBL" id="CBGL010000050">
    <property type="protein sequence ID" value="CDD10819.1"/>
    <property type="molecule type" value="Genomic_DNA"/>
</dbReference>
<reference evidence="2" key="1">
    <citation type="submission" date="2012-11" db="EMBL/GenBank/DDBJ databases">
        <title>Dependencies among metagenomic species, viruses, plasmids and units of genetic variation.</title>
        <authorList>
            <person name="Nielsen H.B."/>
            <person name="Almeida M."/>
            <person name="Juncker A.S."/>
            <person name="Rasmussen S."/>
            <person name="Li J."/>
            <person name="Sunagawa S."/>
            <person name="Plichta D."/>
            <person name="Gautier L."/>
            <person name="Le Chatelier E."/>
            <person name="Peletier E."/>
            <person name="Bonde I."/>
            <person name="Nielsen T."/>
            <person name="Manichanh C."/>
            <person name="Arumugam M."/>
            <person name="Batto J."/>
            <person name="Santos M.B.Q.D."/>
            <person name="Blom N."/>
            <person name="Borruel N."/>
            <person name="Burgdorf K.S."/>
            <person name="Boumezbeur F."/>
            <person name="Casellas F."/>
            <person name="Dore J."/>
            <person name="Guarner F."/>
            <person name="Hansen T."/>
            <person name="Hildebrand F."/>
            <person name="Kaas R.S."/>
            <person name="Kennedy S."/>
            <person name="Kristiansen K."/>
            <person name="Kultima J.R."/>
            <person name="Leonard P."/>
            <person name="Levenez F."/>
            <person name="Lund O."/>
            <person name="Moumen B."/>
            <person name="Le Paslier D."/>
            <person name="Pons N."/>
            <person name="Pedersen O."/>
            <person name="Prifti E."/>
            <person name="Qin J."/>
            <person name="Raes J."/>
            <person name="Tap J."/>
            <person name="Tims S."/>
            <person name="Ussery D.W."/>
            <person name="Yamada T."/>
            <person name="MetaHit consortium"/>
            <person name="Renault P."/>
            <person name="Sicheritz-Ponten T."/>
            <person name="Bork P."/>
            <person name="Wang J."/>
            <person name="Brunak S."/>
            <person name="Ehrlich S.D."/>
        </authorList>
    </citation>
    <scope>NUCLEOTIDE SEQUENCE [LARGE SCALE GENOMIC DNA]</scope>
</reference>
<evidence type="ECO:0000256" key="1">
    <source>
        <dbReference type="SAM" id="SignalP"/>
    </source>
</evidence>
<accession>R6WV70</accession>
<dbReference type="HOGENOM" id="CLU_751945_0_0_9"/>
<feature type="chain" id="PRO_5004435757" evidence="1">
    <location>
        <begin position="23"/>
        <end position="368"/>
    </location>
</feature>
<feature type="signal peptide" evidence="1">
    <location>
        <begin position="1"/>
        <end position="22"/>
    </location>
</feature>
<evidence type="ECO:0000313" key="2">
    <source>
        <dbReference type="EMBL" id="CDD10819.1"/>
    </source>
</evidence>
<dbReference type="RefSeq" id="WP_021721212.1">
    <property type="nucleotide sequence ID" value="NZ_FR892829.1"/>
</dbReference>